<keyword evidence="1" id="KW-0732">Signal</keyword>
<sequence length="47" mass="5331">MIQHQFLLSLLLSLPSAEPLLKRILDPESWQYQHASMSVGCSFACKI</sequence>
<feature type="signal peptide" evidence="1">
    <location>
        <begin position="1"/>
        <end position="17"/>
    </location>
</feature>
<evidence type="ECO:0000256" key="1">
    <source>
        <dbReference type="SAM" id="SignalP"/>
    </source>
</evidence>
<organism evidence="2">
    <name type="scientific">Arundo donax</name>
    <name type="common">Giant reed</name>
    <name type="synonym">Donax arundinaceus</name>
    <dbReference type="NCBI Taxonomy" id="35708"/>
    <lineage>
        <taxon>Eukaryota</taxon>
        <taxon>Viridiplantae</taxon>
        <taxon>Streptophyta</taxon>
        <taxon>Embryophyta</taxon>
        <taxon>Tracheophyta</taxon>
        <taxon>Spermatophyta</taxon>
        <taxon>Magnoliopsida</taxon>
        <taxon>Liliopsida</taxon>
        <taxon>Poales</taxon>
        <taxon>Poaceae</taxon>
        <taxon>PACMAD clade</taxon>
        <taxon>Arundinoideae</taxon>
        <taxon>Arundineae</taxon>
        <taxon>Arundo</taxon>
    </lineage>
</organism>
<proteinExistence type="predicted"/>
<feature type="chain" id="PRO_5002042579" evidence="1">
    <location>
        <begin position="18"/>
        <end position="47"/>
    </location>
</feature>
<dbReference type="EMBL" id="GBRH01251905">
    <property type="protein sequence ID" value="JAD45990.1"/>
    <property type="molecule type" value="Transcribed_RNA"/>
</dbReference>
<evidence type="ECO:0000313" key="2">
    <source>
        <dbReference type="EMBL" id="JAD45990.1"/>
    </source>
</evidence>
<dbReference type="AlphaFoldDB" id="A0A0A9AAG2"/>
<reference evidence="2" key="2">
    <citation type="journal article" date="2015" name="Data Brief">
        <title>Shoot transcriptome of the giant reed, Arundo donax.</title>
        <authorList>
            <person name="Barrero R.A."/>
            <person name="Guerrero F.D."/>
            <person name="Moolhuijzen P."/>
            <person name="Goolsby J.A."/>
            <person name="Tidwell J."/>
            <person name="Bellgard S.E."/>
            <person name="Bellgard M.I."/>
        </authorList>
    </citation>
    <scope>NUCLEOTIDE SEQUENCE</scope>
    <source>
        <tissue evidence="2">Shoot tissue taken approximately 20 cm above the soil surface</tissue>
    </source>
</reference>
<reference evidence="2" key="1">
    <citation type="submission" date="2014-09" db="EMBL/GenBank/DDBJ databases">
        <authorList>
            <person name="Magalhaes I.L.F."/>
            <person name="Oliveira U."/>
            <person name="Santos F.R."/>
            <person name="Vidigal T.H.D.A."/>
            <person name="Brescovit A.D."/>
            <person name="Santos A.J."/>
        </authorList>
    </citation>
    <scope>NUCLEOTIDE SEQUENCE</scope>
    <source>
        <tissue evidence="2">Shoot tissue taken approximately 20 cm above the soil surface</tissue>
    </source>
</reference>
<accession>A0A0A9AAG2</accession>
<name>A0A0A9AAG2_ARUDO</name>
<protein>
    <submittedName>
        <fullName evidence="2">Uncharacterized protein</fullName>
    </submittedName>
</protein>